<evidence type="ECO:0000313" key="2">
    <source>
        <dbReference type="Proteomes" id="UP000499080"/>
    </source>
</evidence>
<gene>
    <name evidence="1" type="ORF">AVEN_39931_1</name>
</gene>
<dbReference type="OrthoDB" id="8347338at2759"/>
<evidence type="ECO:0000313" key="1">
    <source>
        <dbReference type="EMBL" id="GBM47381.1"/>
    </source>
</evidence>
<accession>A0A4Y2G209</accession>
<dbReference type="Proteomes" id="UP000499080">
    <property type="component" value="Unassembled WGS sequence"/>
</dbReference>
<organism evidence="1 2">
    <name type="scientific">Araneus ventricosus</name>
    <name type="common">Orbweaver spider</name>
    <name type="synonym">Epeira ventricosa</name>
    <dbReference type="NCBI Taxonomy" id="182803"/>
    <lineage>
        <taxon>Eukaryota</taxon>
        <taxon>Metazoa</taxon>
        <taxon>Ecdysozoa</taxon>
        <taxon>Arthropoda</taxon>
        <taxon>Chelicerata</taxon>
        <taxon>Arachnida</taxon>
        <taxon>Araneae</taxon>
        <taxon>Araneomorphae</taxon>
        <taxon>Entelegynae</taxon>
        <taxon>Araneoidea</taxon>
        <taxon>Araneidae</taxon>
        <taxon>Araneus</taxon>
    </lineage>
</organism>
<reference evidence="1 2" key="1">
    <citation type="journal article" date="2019" name="Sci. Rep.">
        <title>Orb-weaving spider Araneus ventricosus genome elucidates the spidroin gene catalogue.</title>
        <authorList>
            <person name="Kono N."/>
            <person name="Nakamura H."/>
            <person name="Ohtoshi R."/>
            <person name="Moran D.A.P."/>
            <person name="Shinohara A."/>
            <person name="Yoshida Y."/>
            <person name="Fujiwara M."/>
            <person name="Mori M."/>
            <person name="Tomita M."/>
            <person name="Arakawa K."/>
        </authorList>
    </citation>
    <scope>NUCLEOTIDE SEQUENCE [LARGE SCALE GENOMIC DNA]</scope>
</reference>
<dbReference type="AlphaFoldDB" id="A0A4Y2G209"/>
<protein>
    <submittedName>
        <fullName evidence="1">Uncharacterized protein</fullName>
    </submittedName>
</protein>
<comment type="caution">
    <text evidence="1">The sequence shown here is derived from an EMBL/GenBank/DDBJ whole genome shotgun (WGS) entry which is preliminary data.</text>
</comment>
<dbReference type="EMBL" id="BGPR01001177">
    <property type="protein sequence ID" value="GBM47381.1"/>
    <property type="molecule type" value="Genomic_DNA"/>
</dbReference>
<proteinExistence type="predicted"/>
<keyword evidence="2" id="KW-1185">Reference proteome</keyword>
<name>A0A4Y2G209_ARAVE</name>
<sequence>MTVKLSRVMIFQNIDKCQNIQGIRSAVRRITICELSEMCSISYGSIQSILIENVGMRVVFAEFVPKLVNADRKEDRVSAALNMLNEEDL</sequence>